<evidence type="ECO:0000313" key="6">
    <source>
        <dbReference type="Proteomes" id="UP000515275"/>
    </source>
</evidence>
<dbReference type="KEGG" id="cans:GP473_03320"/>
<dbReference type="SUPFAM" id="SSF54001">
    <property type="entry name" value="Cysteine proteinases"/>
    <property type="match status" value="1"/>
</dbReference>
<dbReference type="GO" id="GO:0006508">
    <property type="term" value="P:proteolysis"/>
    <property type="evidence" value="ECO:0007669"/>
    <property type="project" value="UniProtKB-KW"/>
</dbReference>
<dbReference type="Gene3D" id="3.90.1720.10">
    <property type="entry name" value="endopeptidase domain like (from Nostoc punctiforme)"/>
    <property type="match status" value="1"/>
</dbReference>
<accession>A0A7G7YQX7</accession>
<organism evidence="5 6">
    <name type="scientific">Corynebacterium anserum</name>
    <dbReference type="NCBI Taxonomy" id="2684406"/>
    <lineage>
        <taxon>Bacteria</taxon>
        <taxon>Bacillati</taxon>
        <taxon>Actinomycetota</taxon>
        <taxon>Actinomycetes</taxon>
        <taxon>Mycobacteriales</taxon>
        <taxon>Corynebacteriaceae</taxon>
        <taxon>Corynebacterium</taxon>
    </lineage>
</organism>
<protein>
    <submittedName>
        <fullName evidence="5">Hydrolase</fullName>
    </submittedName>
</protein>
<dbReference type="EMBL" id="CP046883">
    <property type="protein sequence ID" value="QNH96897.1"/>
    <property type="molecule type" value="Genomic_DNA"/>
</dbReference>
<keyword evidence="3 5" id="KW-0378">Hydrolase</keyword>
<reference evidence="5 6" key="1">
    <citation type="submission" date="2019-12" db="EMBL/GenBank/DDBJ databases">
        <title>Corynebacterium sp. nov., isolated from feces of the Anser Albifrons in China.</title>
        <authorList>
            <person name="Liu Q."/>
        </authorList>
    </citation>
    <scope>NUCLEOTIDE SEQUENCE [LARGE SCALE GENOMIC DNA]</scope>
    <source>
        <strain evidence="5 6">23H37-10</strain>
    </source>
</reference>
<proteinExistence type="inferred from homology"/>
<dbReference type="GO" id="GO:0008234">
    <property type="term" value="F:cysteine-type peptidase activity"/>
    <property type="evidence" value="ECO:0007669"/>
    <property type="project" value="UniProtKB-KW"/>
</dbReference>
<keyword evidence="2" id="KW-0645">Protease</keyword>
<evidence type="ECO:0000256" key="2">
    <source>
        <dbReference type="ARBA" id="ARBA00022670"/>
    </source>
</evidence>
<gene>
    <name evidence="5" type="ORF">GP473_03320</name>
</gene>
<dbReference type="Pfam" id="PF00877">
    <property type="entry name" value="NLPC_P60"/>
    <property type="match status" value="1"/>
</dbReference>
<keyword evidence="4" id="KW-0788">Thiol protease</keyword>
<name>A0A7G7YQX7_9CORY</name>
<dbReference type="InterPro" id="IPR051794">
    <property type="entry name" value="PG_Endopeptidase_C40"/>
</dbReference>
<evidence type="ECO:0000256" key="1">
    <source>
        <dbReference type="ARBA" id="ARBA00007074"/>
    </source>
</evidence>
<dbReference type="PROSITE" id="PS51935">
    <property type="entry name" value="NLPC_P60"/>
    <property type="match status" value="1"/>
</dbReference>
<evidence type="ECO:0000313" key="5">
    <source>
        <dbReference type="EMBL" id="QNH96897.1"/>
    </source>
</evidence>
<dbReference type="InterPro" id="IPR000064">
    <property type="entry name" value="NLP_P60_dom"/>
</dbReference>
<dbReference type="AlphaFoldDB" id="A0A7G7YQX7"/>
<evidence type="ECO:0000256" key="4">
    <source>
        <dbReference type="ARBA" id="ARBA00022807"/>
    </source>
</evidence>
<evidence type="ECO:0000256" key="3">
    <source>
        <dbReference type="ARBA" id="ARBA00022801"/>
    </source>
</evidence>
<comment type="similarity">
    <text evidence="1">Belongs to the peptidase C40 family.</text>
</comment>
<dbReference type="Proteomes" id="UP000515275">
    <property type="component" value="Chromosome"/>
</dbReference>
<dbReference type="InterPro" id="IPR038765">
    <property type="entry name" value="Papain-like_cys_pep_sf"/>
</dbReference>
<sequence>MSIAVGASVVPVTHADPAQSSEASSATNAAPSEKEIEDLLNAPIPQDFDGLLSHMKQISRVAGATNEEVVQISEELKNADKDVKAARNAQESSKRKAAAAQKKLAASRVNVADIAQAKYRGATIDPVSAVAGASGPQAAMERSSYMNSLQDKNIRYLDTLDQDLQEAASANSDANISKFKADYRVNYLTARQTELDERTTQLDRLSGEIMHIVDGFSPADRKRWVDSNGPINVDVKAFLAGLEKKADGASTGDNDKAGNYAGAVAAAMSKIGAPYGWGAAGPDVFDCSGLMYWAYQQIGVSIPRTSSAQIAGGTPVSLDALQPGDIIGYYPGITHVGMYIGDGKVVHAADYGIPVQVVPLNSMPISGAARY</sequence>
<dbReference type="PANTHER" id="PTHR47359:SF3">
    <property type="entry name" value="NLP_P60 DOMAIN-CONTAINING PROTEIN-RELATED"/>
    <property type="match status" value="1"/>
</dbReference>
<dbReference type="PANTHER" id="PTHR47359">
    <property type="entry name" value="PEPTIDOGLYCAN DL-ENDOPEPTIDASE CWLO"/>
    <property type="match status" value="1"/>
</dbReference>
<keyword evidence="6" id="KW-1185">Reference proteome</keyword>